<feature type="domain" description="HTH crp-type" evidence="4">
    <location>
        <begin position="143"/>
        <end position="195"/>
    </location>
</feature>
<name>A0A9J6QLF9_9FIRM</name>
<evidence type="ECO:0000313" key="5">
    <source>
        <dbReference type="EMBL" id="MCU7376741.1"/>
    </source>
</evidence>
<gene>
    <name evidence="5" type="ORF">OBO34_00040</name>
</gene>
<evidence type="ECO:0000313" key="6">
    <source>
        <dbReference type="Proteomes" id="UP001065549"/>
    </source>
</evidence>
<dbReference type="RefSeq" id="WP_253020196.1">
    <property type="nucleotide sequence ID" value="NZ_JAJAGH010000021.1"/>
</dbReference>
<keyword evidence="2" id="KW-0238">DNA-binding</keyword>
<keyword evidence="1" id="KW-0805">Transcription regulation</keyword>
<dbReference type="AlphaFoldDB" id="A0A9J6QLF9"/>
<accession>A0A9J6QLF9</accession>
<dbReference type="GO" id="GO:0006355">
    <property type="term" value="P:regulation of DNA-templated transcription"/>
    <property type="evidence" value="ECO:0007669"/>
    <property type="project" value="InterPro"/>
</dbReference>
<dbReference type="InterPro" id="IPR012318">
    <property type="entry name" value="HTH_CRP"/>
</dbReference>
<dbReference type="SUPFAM" id="SSF46785">
    <property type="entry name" value="Winged helix' DNA-binding domain"/>
    <property type="match status" value="1"/>
</dbReference>
<dbReference type="EMBL" id="JAOSHN010000001">
    <property type="protein sequence ID" value="MCU7376741.1"/>
    <property type="molecule type" value="Genomic_DNA"/>
</dbReference>
<dbReference type="GO" id="GO:0003677">
    <property type="term" value="F:DNA binding"/>
    <property type="evidence" value="ECO:0007669"/>
    <property type="project" value="UniProtKB-KW"/>
</dbReference>
<proteinExistence type="predicted"/>
<keyword evidence="3" id="KW-0804">Transcription</keyword>
<reference evidence="5" key="1">
    <citation type="submission" date="2022-09" db="EMBL/GenBank/DDBJ databases">
        <title>Culturomic study of gut microbiota in children with autism spectrum disorder.</title>
        <authorList>
            <person name="Efimov B.A."/>
            <person name="Chaplin A.V."/>
            <person name="Sokolova S.R."/>
            <person name="Pikina A.P."/>
            <person name="Korzhanova M."/>
            <person name="Belova V."/>
            <person name="Korostin D."/>
        </authorList>
    </citation>
    <scope>NUCLEOTIDE SEQUENCE</scope>
    <source>
        <strain evidence="5">ASD5510</strain>
    </source>
</reference>
<dbReference type="InterPro" id="IPR014710">
    <property type="entry name" value="RmlC-like_jellyroll"/>
</dbReference>
<organism evidence="5 6">
    <name type="scientific">Hominibacterium faecale</name>
    <dbReference type="NCBI Taxonomy" id="2839743"/>
    <lineage>
        <taxon>Bacteria</taxon>
        <taxon>Bacillati</taxon>
        <taxon>Bacillota</taxon>
        <taxon>Clostridia</taxon>
        <taxon>Peptostreptococcales</taxon>
        <taxon>Anaerovoracaceae</taxon>
        <taxon>Hominibacterium</taxon>
    </lineage>
</organism>
<dbReference type="InterPro" id="IPR036390">
    <property type="entry name" value="WH_DNA-bd_sf"/>
</dbReference>
<dbReference type="InterPro" id="IPR018490">
    <property type="entry name" value="cNMP-bd_dom_sf"/>
</dbReference>
<protein>
    <submittedName>
        <fullName evidence="5">Crp/Fnr family transcriptional regulator</fullName>
    </submittedName>
</protein>
<evidence type="ECO:0000256" key="2">
    <source>
        <dbReference type="ARBA" id="ARBA00023125"/>
    </source>
</evidence>
<dbReference type="Gene3D" id="2.60.120.10">
    <property type="entry name" value="Jelly Rolls"/>
    <property type="match status" value="1"/>
</dbReference>
<comment type="caution">
    <text evidence="5">The sequence shown here is derived from an EMBL/GenBank/DDBJ whole genome shotgun (WGS) entry which is preliminary data.</text>
</comment>
<keyword evidence="6" id="KW-1185">Reference proteome</keyword>
<dbReference type="SUPFAM" id="SSF51206">
    <property type="entry name" value="cAMP-binding domain-like"/>
    <property type="match status" value="1"/>
</dbReference>
<dbReference type="Pfam" id="PF13545">
    <property type="entry name" value="HTH_Crp_2"/>
    <property type="match status" value="1"/>
</dbReference>
<evidence type="ECO:0000256" key="3">
    <source>
        <dbReference type="ARBA" id="ARBA00023163"/>
    </source>
</evidence>
<evidence type="ECO:0000256" key="1">
    <source>
        <dbReference type="ARBA" id="ARBA00023015"/>
    </source>
</evidence>
<dbReference type="Proteomes" id="UP001065549">
    <property type="component" value="Unassembled WGS sequence"/>
</dbReference>
<evidence type="ECO:0000259" key="4">
    <source>
        <dbReference type="Pfam" id="PF13545"/>
    </source>
</evidence>
<sequence>MQCLNGREKNYPPGALIRRQVTESRIAIVAQGAIEISELRLDGIRNILGIIERNMLIHPDFSWVKANTAQEIMVRSAENGCKLLFFDLDKATGWCSKCCQAHKRFARNLLICLANRNNYLTERIELLSQRKTRDKLLAYFSMESRKQHTNDLVLPLTMRALADYLCVDRTAMLREMKKLREEGLIEGMSGHIRIKKDPFLSLSE</sequence>